<name>A0A060SKU6_PYCCI</name>
<dbReference type="AlphaFoldDB" id="A0A060SKU6"/>
<dbReference type="HOGENOM" id="CLU_113396_0_0_1"/>
<comment type="caution">
    <text evidence="2">The sequence shown here is derived from an EMBL/GenBank/DDBJ whole genome shotgun (WGS) entry which is preliminary data.</text>
</comment>
<protein>
    <recommendedName>
        <fullName evidence="1">Tse2 ADP-ribosyltransferase toxin domain-containing protein</fullName>
    </recommendedName>
</protein>
<feature type="domain" description="Tse2 ADP-ribosyltransferase toxin" evidence="1">
    <location>
        <begin position="38"/>
        <end position="170"/>
    </location>
</feature>
<dbReference type="Pfam" id="PF18648">
    <property type="entry name" value="ADPRTs_Tse2"/>
    <property type="match status" value="1"/>
</dbReference>
<dbReference type="EMBL" id="CCBP010000215">
    <property type="protein sequence ID" value="CDO74786.1"/>
    <property type="molecule type" value="Genomic_DNA"/>
</dbReference>
<evidence type="ECO:0000313" key="3">
    <source>
        <dbReference type="Proteomes" id="UP000029665"/>
    </source>
</evidence>
<accession>A0A060SKU6</accession>
<proteinExistence type="predicted"/>
<dbReference type="Proteomes" id="UP000029665">
    <property type="component" value="Unassembled WGS sequence"/>
</dbReference>
<organism evidence="2 3">
    <name type="scientific">Pycnoporus cinnabarinus</name>
    <name type="common">Cinnabar-red polypore</name>
    <name type="synonym">Trametes cinnabarina</name>
    <dbReference type="NCBI Taxonomy" id="5643"/>
    <lineage>
        <taxon>Eukaryota</taxon>
        <taxon>Fungi</taxon>
        <taxon>Dikarya</taxon>
        <taxon>Basidiomycota</taxon>
        <taxon>Agaricomycotina</taxon>
        <taxon>Agaricomycetes</taxon>
        <taxon>Polyporales</taxon>
        <taxon>Polyporaceae</taxon>
        <taxon>Trametes</taxon>
    </lineage>
</organism>
<sequence length="178" mass="20258">MLTSLPRATRRALFPSLLRQYATSPSPRPLLGRFDHIDLARVQSGTNVRLRDYEQQKALKRFSVDLKLKDGLVHPAEGDHFIGPNGCSLRPPLSPMFQEVVRNFRGSNIIVYVLPEDQYSLQCTKPVELDGKSPSVLSSLPTLTLRPLALNSELTEFINKYGRQLDKEQFDQEYLFTI</sequence>
<keyword evidence="3" id="KW-1185">Reference proteome</keyword>
<evidence type="ECO:0000259" key="1">
    <source>
        <dbReference type="Pfam" id="PF18648"/>
    </source>
</evidence>
<evidence type="ECO:0000313" key="2">
    <source>
        <dbReference type="EMBL" id="CDO74786.1"/>
    </source>
</evidence>
<gene>
    <name evidence="2" type="ORF">BN946_scf185001.g34</name>
</gene>
<reference evidence="2" key="1">
    <citation type="submission" date="2014-01" db="EMBL/GenBank/DDBJ databases">
        <title>The genome of the white-rot fungus Pycnoporus cinnabarinus: a basidiomycete model with a versatile arsenal for lignocellulosic biomass breakdown.</title>
        <authorList>
            <person name="Levasseur A."/>
            <person name="Lomascolo A."/>
            <person name="Ruiz-Duenas F.J."/>
            <person name="Uzan E."/>
            <person name="Piumi F."/>
            <person name="Kues U."/>
            <person name="Ram A.F.J."/>
            <person name="Murat C."/>
            <person name="Haon M."/>
            <person name="Benoit I."/>
            <person name="Arfi Y."/>
            <person name="Chevret D."/>
            <person name="Drula E."/>
            <person name="Kwon M.J."/>
            <person name="Gouret P."/>
            <person name="Lesage-Meessen L."/>
            <person name="Lombard V."/>
            <person name="Mariette J."/>
            <person name="Noirot C."/>
            <person name="Park J."/>
            <person name="Patyshakuliyeva A."/>
            <person name="Wieneger R.A.B."/>
            <person name="Wosten H.A.B."/>
            <person name="Martin F."/>
            <person name="Coutinho P.M."/>
            <person name="de Vries R."/>
            <person name="Martinez A.T."/>
            <person name="Klopp C."/>
            <person name="Pontarotti P."/>
            <person name="Henrissat B."/>
            <person name="Record E."/>
        </authorList>
    </citation>
    <scope>NUCLEOTIDE SEQUENCE [LARGE SCALE GENOMIC DNA]</scope>
    <source>
        <strain evidence="2">BRFM137</strain>
    </source>
</reference>
<dbReference type="OrthoDB" id="10266325at2759"/>
<dbReference type="InterPro" id="IPR041018">
    <property type="entry name" value="ADPRTs_Tse2"/>
</dbReference>